<accession>A0ABS9C5X2</accession>
<gene>
    <name evidence="1" type="ORF">H9Q08_11690</name>
</gene>
<reference evidence="1" key="1">
    <citation type="submission" date="2021-08" db="EMBL/GenBank/DDBJ databases">
        <title>Complete genome sequence of Chryseobacterium sp strain PS-8.</title>
        <authorList>
            <person name="Das S.K."/>
        </authorList>
    </citation>
    <scope>NUCLEOTIDE SEQUENCE</scope>
    <source>
        <strain evidence="1">PS-8</strain>
    </source>
</reference>
<evidence type="ECO:0000313" key="2">
    <source>
        <dbReference type="Proteomes" id="UP001430374"/>
    </source>
</evidence>
<dbReference type="Proteomes" id="UP001430374">
    <property type="component" value="Unassembled WGS sequence"/>
</dbReference>
<name>A0ABS9C5X2_9FLAO</name>
<sequence length="127" mass="15093">MTINKLYVIDWYDDIITSIVSFEKDVYLFHCIHKNFRTHEKTYYCVKIDEESFLRIESIVVNLKTFKKEEWKIINEIFTSNNKKENAFLVKSISLLRGENIVFHELGASDSLIKINFPFDVSVLYDV</sequence>
<dbReference type="RefSeq" id="WP_235131475.1">
    <property type="nucleotide sequence ID" value="NZ_JACSGT010000001.1"/>
</dbReference>
<comment type="caution">
    <text evidence="1">The sequence shown here is derived from an EMBL/GenBank/DDBJ whole genome shotgun (WGS) entry which is preliminary data.</text>
</comment>
<organism evidence="1 2">
    <name type="scientific">Chryseobacterium indicum</name>
    <dbReference type="NCBI Taxonomy" id="2766954"/>
    <lineage>
        <taxon>Bacteria</taxon>
        <taxon>Pseudomonadati</taxon>
        <taxon>Bacteroidota</taxon>
        <taxon>Flavobacteriia</taxon>
        <taxon>Flavobacteriales</taxon>
        <taxon>Weeksellaceae</taxon>
        <taxon>Chryseobacterium group</taxon>
        <taxon>Chryseobacterium</taxon>
    </lineage>
</organism>
<proteinExistence type="predicted"/>
<keyword evidence="2" id="KW-1185">Reference proteome</keyword>
<evidence type="ECO:0000313" key="1">
    <source>
        <dbReference type="EMBL" id="MCF2219962.1"/>
    </source>
</evidence>
<dbReference type="EMBL" id="JACSGT010000001">
    <property type="protein sequence ID" value="MCF2219962.1"/>
    <property type="molecule type" value="Genomic_DNA"/>
</dbReference>
<protein>
    <submittedName>
        <fullName evidence="1">Uncharacterized protein</fullName>
    </submittedName>
</protein>